<dbReference type="Proteomes" id="UP000324222">
    <property type="component" value="Unassembled WGS sequence"/>
</dbReference>
<proteinExistence type="predicted"/>
<gene>
    <name evidence="1" type="ORF">E2C01_007957</name>
</gene>
<comment type="caution">
    <text evidence="1">The sequence shown here is derived from an EMBL/GenBank/DDBJ whole genome shotgun (WGS) entry which is preliminary data.</text>
</comment>
<keyword evidence="2" id="KW-1185">Reference proteome</keyword>
<protein>
    <submittedName>
        <fullName evidence="1">Uncharacterized protein</fullName>
    </submittedName>
</protein>
<dbReference type="EMBL" id="VSRR010000406">
    <property type="protein sequence ID" value="MPC15173.1"/>
    <property type="molecule type" value="Genomic_DNA"/>
</dbReference>
<accession>A0A5B7D506</accession>
<name>A0A5B7D506_PORTR</name>
<reference evidence="1 2" key="1">
    <citation type="submission" date="2019-05" db="EMBL/GenBank/DDBJ databases">
        <title>Another draft genome of Portunus trituberculatus and its Hox gene families provides insights of decapod evolution.</title>
        <authorList>
            <person name="Jeong J.-H."/>
            <person name="Song I."/>
            <person name="Kim S."/>
            <person name="Choi T."/>
            <person name="Kim D."/>
            <person name="Ryu S."/>
            <person name="Kim W."/>
        </authorList>
    </citation>
    <scope>NUCLEOTIDE SEQUENCE [LARGE SCALE GENOMIC DNA]</scope>
    <source>
        <tissue evidence="1">Muscle</tissue>
    </source>
</reference>
<evidence type="ECO:0000313" key="2">
    <source>
        <dbReference type="Proteomes" id="UP000324222"/>
    </source>
</evidence>
<organism evidence="1 2">
    <name type="scientific">Portunus trituberculatus</name>
    <name type="common">Swimming crab</name>
    <name type="synonym">Neptunus trituberculatus</name>
    <dbReference type="NCBI Taxonomy" id="210409"/>
    <lineage>
        <taxon>Eukaryota</taxon>
        <taxon>Metazoa</taxon>
        <taxon>Ecdysozoa</taxon>
        <taxon>Arthropoda</taxon>
        <taxon>Crustacea</taxon>
        <taxon>Multicrustacea</taxon>
        <taxon>Malacostraca</taxon>
        <taxon>Eumalacostraca</taxon>
        <taxon>Eucarida</taxon>
        <taxon>Decapoda</taxon>
        <taxon>Pleocyemata</taxon>
        <taxon>Brachyura</taxon>
        <taxon>Eubrachyura</taxon>
        <taxon>Portunoidea</taxon>
        <taxon>Portunidae</taxon>
        <taxon>Portuninae</taxon>
        <taxon>Portunus</taxon>
    </lineage>
</organism>
<sequence length="69" mass="7883">MTRYRIRERGLVKRPGSTLAKAPAACLALVVFRRQSERVTGTPAARHKNHLLPVPLRVTSVYCNEVWQR</sequence>
<dbReference type="AlphaFoldDB" id="A0A5B7D506"/>
<evidence type="ECO:0000313" key="1">
    <source>
        <dbReference type="EMBL" id="MPC15173.1"/>
    </source>
</evidence>